<dbReference type="InterPro" id="IPR004107">
    <property type="entry name" value="Integrase_SAM-like_N"/>
</dbReference>
<keyword evidence="1" id="KW-0229">DNA integration</keyword>
<reference evidence="6" key="1">
    <citation type="submission" date="2020-01" db="EMBL/GenBank/DDBJ databases">
        <title>Sphingomonas sp. strain CSW-10.</title>
        <authorList>
            <person name="Chen W.-M."/>
        </authorList>
    </citation>
    <scope>NUCLEOTIDE SEQUENCE [LARGE SCALE GENOMIC DNA]</scope>
    <source>
        <strain evidence="6">NST-5</strain>
    </source>
</reference>
<sequence length="127" mass="14798">MQSKRYSENTVKVYCEALRLFLNYFGEKSVSEITNEDVVVYNNSYVLKNNLSASYQNQIVNALKLYFNIVEEKSIDLEKVHRPKRSKVLPNVLSKEEIKAILEAHRNIKHKAMLSMIYSVAYVGENY</sequence>
<dbReference type="InterPro" id="IPR011010">
    <property type="entry name" value="DNA_brk_join_enz"/>
</dbReference>
<dbReference type="SUPFAM" id="SSF56349">
    <property type="entry name" value="DNA breaking-rejoining enzymes"/>
    <property type="match status" value="1"/>
</dbReference>
<dbReference type="Proteomes" id="UP000798602">
    <property type="component" value="Unassembled WGS sequence"/>
</dbReference>
<protein>
    <submittedName>
        <fullName evidence="5">Site-specific integrase</fullName>
    </submittedName>
</protein>
<dbReference type="EMBL" id="JAABLM010000002">
    <property type="protein sequence ID" value="NBL64040.1"/>
    <property type="molecule type" value="Genomic_DNA"/>
</dbReference>
<feature type="domain" description="Core-binding (CB)" evidence="4">
    <location>
        <begin position="1"/>
        <end position="71"/>
    </location>
</feature>
<dbReference type="RefSeq" id="WP_166535865.1">
    <property type="nucleotide sequence ID" value="NZ_JAABLM010000002.1"/>
</dbReference>
<accession>A0ABW9Z7F7</accession>
<dbReference type="Gene3D" id="1.10.150.130">
    <property type="match status" value="1"/>
</dbReference>
<evidence type="ECO:0000256" key="1">
    <source>
        <dbReference type="ARBA" id="ARBA00022908"/>
    </source>
</evidence>
<evidence type="ECO:0000256" key="2">
    <source>
        <dbReference type="ARBA" id="ARBA00023125"/>
    </source>
</evidence>
<comment type="caution">
    <text evidence="5">The sequence shown here is derived from an EMBL/GenBank/DDBJ whole genome shotgun (WGS) entry which is preliminary data.</text>
</comment>
<name>A0ABW9Z7F7_9FLAO</name>
<proteinExistence type="predicted"/>
<gene>
    <name evidence="5" type="ORF">GV828_02365</name>
</gene>
<keyword evidence="2 3" id="KW-0238">DNA-binding</keyword>
<dbReference type="Pfam" id="PF13495">
    <property type="entry name" value="Phage_int_SAM_4"/>
    <property type="match status" value="1"/>
</dbReference>
<evidence type="ECO:0000259" key="4">
    <source>
        <dbReference type="PROSITE" id="PS51900"/>
    </source>
</evidence>
<evidence type="ECO:0000313" key="5">
    <source>
        <dbReference type="EMBL" id="NBL64040.1"/>
    </source>
</evidence>
<organism evidence="5 6">
    <name type="scientific">Flavobacterium ichthyis</name>
    <dbReference type="NCBI Taxonomy" id="2698827"/>
    <lineage>
        <taxon>Bacteria</taxon>
        <taxon>Pseudomonadati</taxon>
        <taxon>Bacteroidota</taxon>
        <taxon>Flavobacteriia</taxon>
        <taxon>Flavobacteriales</taxon>
        <taxon>Flavobacteriaceae</taxon>
        <taxon>Flavobacterium</taxon>
    </lineage>
</organism>
<evidence type="ECO:0000256" key="3">
    <source>
        <dbReference type="PROSITE-ProRule" id="PRU01248"/>
    </source>
</evidence>
<dbReference type="InterPro" id="IPR010998">
    <property type="entry name" value="Integrase_recombinase_N"/>
</dbReference>
<dbReference type="InterPro" id="IPR044068">
    <property type="entry name" value="CB"/>
</dbReference>
<evidence type="ECO:0000313" key="6">
    <source>
        <dbReference type="Proteomes" id="UP000798602"/>
    </source>
</evidence>
<dbReference type="PROSITE" id="PS51900">
    <property type="entry name" value="CB"/>
    <property type="match status" value="1"/>
</dbReference>
<keyword evidence="6" id="KW-1185">Reference proteome</keyword>